<reference evidence="2" key="1">
    <citation type="submission" date="2023-06" db="EMBL/GenBank/DDBJ databases">
        <authorList>
            <person name="Noh H."/>
        </authorList>
    </citation>
    <scope>NUCLEOTIDE SEQUENCE</scope>
    <source>
        <strain evidence="2">DUCC20226</strain>
    </source>
</reference>
<dbReference type="AlphaFoldDB" id="A0AAD9SPR1"/>
<protein>
    <submittedName>
        <fullName evidence="2">Uncharacterized protein</fullName>
    </submittedName>
</protein>
<evidence type="ECO:0000313" key="3">
    <source>
        <dbReference type="Proteomes" id="UP001265746"/>
    </source>
</evidence>
<feature type="region of interest" description="Disordered" evidence="1">
    <location>
        <begin position="540"/>
        <end position="567"/>
    </location>
</feature>
<dbReference type="EMBL" id="JAUJFL010000001">
    <property type="protein sequence ID" value="KAK2613529.1"/>
    <property type="molecule type" value="Genomic_DNA"/>
</dbReference>
<organism evidence="2 3">
    <name type="scientific">Phomopsis amygdali</name>
    <name type="common">Fusicoccum amygdali</name>
    <dbReference type="NCBI Taxonomy" id="1214568"/>
    <lineage>
        <taxon>Eukaryota</taxon>
        <taxon>Fungi</taxon>
        <taxon>Dikarya</taxon>
        <taxon>Ascomycota</taxon>
        <taxon>Pezizomycotina</taxon>
        <taxon>Sordariomycetes</taxon>
        <taxon>Sordariomycetidae</taxon>
        <taxon>Diaporthales</taxon>
        <taxon>Diaporthaceae</taxon>
        <taxon>Diaporthe</taxon>
    </lineage>
</organism>
<feature type="region of interest" description="Disordered" evidence="1">
    <location>
        <begin position="48"/>
        <end position="67"/>
    </location>
</feature>
<comment type="caution">
    <text evidence="2">The sequence shown here is derived from an EMBL/GenBank/DDBJ whole genome shotgun (WGS) entry which is preliminary data.</text>
</comment>
<feature type="compositionally biased region" description="Basic and acidic residues" evidence="1">
    <location>
        <begin position="898"/>
        <end position="912"/>
    </location>
</feature>
<feature type="region of interest" description="Disordered" evidence="1">
    <location>
        <begin position="395"/>
        <end position="462"/>
    </location>
</feature>
<evidence type="ECO:0000313" key="2">
    <source>
        <dbReference type="EMBL" id="KAK2613529.1"/>
    </source>
</evidence>
<accession>A0AAD9SPR1</accession>
<feature type="region of interest" description="Disordered" evidence="1">
    <location>
        <begin position="881"/>
        <end position="912"/>
    </location>
</feature>
<feature type="compositionally biased region" description="Basic and acidic residues" evidence="1">
    <location>
        <begin position="193"/>
        <end position="203"/>
    </location>
</feature>
<keyword evidence="3" id="KW-1185">Reference proteome</keyword>
<evidence type="ECO:0000256" key="1">
    <source>
        <dbReference type="SAM" id="MobiDB-lite"/>
    </source>
</evidence>
<sequence>MLRGRRLPLPQSPLSRWRTTAPAPGLHRATATASLFTTTIRLNDKEHDERLAPGSGGQHGEAGKGAKTRLRIHKIGVYGDDWALLHGKWDAKPMAEHTRLSLQGKKPFGDRDPEDRQRIAEMSTRLLRRKPAKRRDAPKEVKGKENYYSRKLLLHRDEPSELQQEKDPSLRRIWYQSDAPRNAPQKHYPPQRVPEHHDRHHEPPQGAASTNKHILRKELSQEASKSTEGKAHITTEELQNITAHVKGRQASDGLGPTADQPQEAMPPGAGFDSLTEMSPSAIEAIKRQRELIASEKKPLFRPRPMGAPDVPALEVPYQVKPLDAFLDAQHHLGEVSVATAGIGPAESLQNLFAEDPVLMKARSLARMPVSSSFSLQTPSRLEVHTEPRFRLVFSRKTTPGKLPKSMGPFKLESKSLPDNTNQLQTEIGTKPQQEQDQESVINISSSRSGKAETTDLEGPKTTDDTEIKAVQNELQAAEAEIFGAEPGIQQAPAPEEERLGLVGPVQSTDNRSIFEKLFAEPERIKGTGYRQPTSKLRTAFSAAERGEASSESQQKTSDTAPRHDTTLSSGLSIFGQLFPEQVESGAVNNQQDEPRATHEMLHPPEDSVLVSLRNEVRNWISKEGQDRVIGPQPGDYGSHSTVVVISGTSPSLIDTDFYRIAPEGQHVEGWAGGLVKVIQAHDSISWEPLGRYYLMFYSRPSALAYVDEVRRLHALSRQLLHAPADSGREVAKGSLDQSPTTPQPFLTDEERAAVRSFTLYSPNIKPNISVRMWNTELVKELAAKSNIADILPTLRPEGSTPARVLLKLSSPDEQHGEGQGGLTTDELWLTLRDDGRERSAPWVLANLTEGIMPVKPRFISEHYKIKVKAEPVSVPLELDEDDVKDEHGGSPVAGPLPDKSEKDGKTDEPAGAVDRNERFNRFVLTFTQPAIARRFVRCWHKRAVYDAVLERSVVVDAVAIM</sequence>
<proteinExistence type="predicted"/>
<feature type="compositionally biased region" description="Basic and acidic residues" evidence="1">
    <location>
        <begin position="449"/>
        <end position="462"/>
    </location>
</feature>
<feature type="region of interest" description="Disordered" evidence="1">
    <location>
        <begin position="123"/>
        <end position="212"/>
    </location>
</feature>
<name>A0AAD9SPR1_PHOAM</name>
<feature type="compositionally biased region" description="Basic and acidic residues" evidence="1">
    <location>
        <begin position="134"/>
        <end position="170"/>
    </location>
</feature>
<feature type="compositionally biased region" description="Polar residues" evidence="1">
    <location>
        <begin position="416"/>
        <end position="448"/>
    </location>
</feature>
<dbReference type="Proteomes" id="UP001265746">
    <property type="component" value="Unassembled WGS sequence"/>
</dbReference>
<feature type="region of interest" description="Disordered" evidence="1">
    <location>
        <begin position="249"/>
        <end position="275"/>
    </location>
</feature>
<gene>
    <name evidence="2" type="ORF">N8I77_000437</name>
</gene>
<feature type="region of interest" description="Disordered" evidence="1">
    <location>
        <begin position="1"/>
        <end position="23"/>
    </location>
</feature>